<gene>
    <name evidence="1" type="ORF">ACFQQA_09115</name>
</gene>
<dbReference type="EMBL" id="JBHTBD010000002">
    <property type="protein sequence ID" value="MFC7294883.1"/>
    <property type="molecule type" value="Genomic_DNA"/>
</dbReference>
<dbReference type="RefSeq" id="WP_227520919.1">
    <property type="nucleotide sequence ID" value="NZ_JBHTBD010000002.1"/>
</dbReference>
<comment type="caution">
    <text evidence="1">The sequence shown here is derived from an EMBL/GenBank/DDBJ whole genome shotgun (WGS) entry which is preliminary data.</text>
</comment>
<organism evidence="1 2">
    <name type="scientific">Marinobacter aromaticivorans</name>
    <dbReference type="NCBI Taxonomy" id="1494078"/>
    <lineage>
        <taxon>Bacteria</taxon>
        <taxon>Pseudomonadati</taxon>
        <taxon>Pseudomonadota</taxon>
        <taxon>Gammaproteobacteria</taxon>
        <taxon>Pseudomonadales</taxon>
        <taxon>Marinobacteraceae</taxon>
        <taxon>Marinobacter</taxon>
    </lineage>
</organism>
<evidence type="ECO:0008006" key="3">
    <source>
        <dbReference type="Google" id="ProtNLM"/>
    </source>
</evidence>
<evidence type="ECO:0000313" key="2">
    <source>
        <dbReference type="Proteomes" id="UP001596506"/>
    </source>
</evidence>
<keyword evidence="2" id="KW-1185">Reference proteome</keyword>
<dbReference type="Proteomes" id="UP001596506">
    <property type="component" value="Unassembled WGS sequence"/>
</dbReference>
<name>A0ABW2IVD5_9GAMM</name>
<sequence>MEFDKLGFVLAKEALFANVFDYADAIARMINAVTFIDSDDALLVSGNVHIYK</sequence>
<reference evidence="2" key="1">
    <citation type="journal article" date="2019" name="Int. J. Syst. Evol. Microbiol.">
        <title>The Global Catalogue of Microorganisms (GCM) 10K type strain sequencing project: providing services to taxonomists for standard genome sequencing and annotation.</title>
        <authorList>
            <consortium name="The Broad Institute Genomics Platform"/>
            <consortium name="The Broad Institute Genome Sequencing Center for Infectious Disease"/>
            <person name="Wu L."/>
            <person name="Ma J."/>
        </authorList>
    </citation>
    <scope>NUCLEOTIDE SEQUENCE [LARGE SCALE GENOMIC DNA]</scope>
    <source>
        <strain evidence="2">CCUG 60559</strain>
    </source>
</reference>
<proteinExistence type="predicted"/>
<evidence type="ECO:0000313" key="1">
    <source>
        <dbReference type="EMBL" id="MFC7294883.1"/>
    </source>
</evidence>
<protein>
    <recommendedName>
        <fullName evidence="3">Thymidylate synthase/dCMP hydroxymethylase domain-containing protein</fullName>
    </recommendedName>
</protein>
<accession>A0ABW2IVD5</accession>